<reference evidence="2" key="1">
    <citation type="journal article" date="2016" name="Mol. Biol. Evol.">
        <title>Comparative Genomics of Early-Diverging Mushroom-Forming Fungi Provides Insights into the Origins of Lignocellulose Decay Capabilities.</title>
        <authorList>
            <person name="Nagy L.G."/>
            <person name="Riley R."/>
            <person name="Tritt A."/>
            <person name="Adam C."/>
            <person name="Daum C."/>
            <person name="Floudas D."/>
            <person name="Sun H."/>
            <person name="Yadav J.S."/>
            <person name="Pangilinan J."/>
            <person name="Larsson K.H."/>
            <person name="Matsuura K."/>
            <person name="Barry K."/>
            <person name="Labutti K."/>
            <person name="Kuo R."/>
            <person name="Ohm R.A."/>
            <person name="Bhattacharya S.S."/>
            <person name="Shirouzu T."/>
            <person name="Yoshinaga Y."/>
            <person name="Martin F.M."/>
            <person name="Grigoriev I.V."/>
            <person name="Hibbett D.S."/>
        </authorList>
    </citation>
    <scope>NUCLEOTIDE SEQUENCE [LARGE SCALE GENOMIC DNA]</scope>
    <source>
        <strain evidence="2">CBS 109695</strain>
    </source>
</reference>
<evidence type="ECO:0000256" key="1">
    <source>
        <dbReference type="SAM" id="Phobius"/>
    </source>
</evidence>
<keyword evidence="1" id="KW-0472">Membrane</keyword>
<accession>A0A166E635</accession>
<feature type="transmembrane region" description="Helical" evidence="1">
    <location>
        <begin position="108"/>
        <end position="131"/>
    </location>
</feature>
<dbReference type="AlphaFoldDB" id="A0A166E635"/>
<dbReference type="EMBL" id="KV417604">
    <property type="protein sequence ID" value="KZP15432.1"/>
    <property type="molecule type" value="Genomic_DNA"/>
</dbReference>
<dbReference type="OrthoDB" id="6133115at2759"/>
<name>A0A166E635_9AGAM</name>
<organism evidence="2">
    <name type="scientific">Athelia psychrophila</name>
    <dbReference type="NCBI Taxonomy" id="1759441"/>
    <lineage>
        <taxon>Eukaryota</taxon>
        <taxon>Fungi</taxon>
        <taxon>Dikarya</taxon>
        <taxon>Basidiomycota</taxon>
        <taxon>Agaricomycotina</taxon>
        <taxon>Agaricomycetes</taxon>
        <taxon>Agaricomycetidae</taxon>
        <taxon>Atheliales</taxon>
        <taxon>Atheliaceae</taxon>
        <taxon>Athelia</taxon>
    </lineage>
</organism>
<protein>
    <submittedName>
        <fullName evidence="2">Uncharacterized protein</fullName>
    </submittedName>
</protein>
<sequence length="410" mass="45328">MSHDSLLRYGFDEIKPAIELDRTVNANSAERRSSRRREQEAHAAYLCFFFQIDIISPTIQLFINGIPAIWNRSWTLLASSLIDKLGRRYASSSIRRTRRMRLRMDDRVHLLVLYKGLAFTQLIVSYTAGILPHLHAKGLNAFNSGISWALIFKQYGDPIALSGSASKAFSSTSTSLETKNLSIEAAAALLDSEERVERLAQVAGVAYLAEGKNDGTCPVFLRNSVPPPQPARCPAYAPSPTFLDDITKHVNASTPTCITTLDFDGVIAPNMSILATWHHFWALLASSLSTSTGGASCSSRPAWRSSSSFCGDPPVQSASEGVFDVFNFIISLASISNQYVNPIALKWKYHIVYLVWLAFEGAFICFNILETKNFSLEETAALFEGDSSKSPVSRISMKARMQGRARSGYW</sequence>
<dbReference type="STRING" id="436010.A0A166E635"/>
<evidence type="ECO:0000313" key="2">
    <source>
        <dbReference type="EMBL" id="KZP15432.1"/>
    </source>
</evidence>
<gene>
    <name evidence="2" type="ORF">FIBSPDRAFT_1048087</name>
</gene>
<proteinExistence type="predicted"/>
<keyword evidence="1" id="KW-1133">Transmembrane helix</keyword>
<keyword evidence="1" id="KW-0812">Transmembrane</keyword>